<comment type="caution">
    <text evidence="7">The sequence shown here is derived from an EMBL/GenBank/DDBJ whole genome shotgun (WGS) entry which is preliminary data.</text>
</comment>
<protein>
    <recommendedName>
        <fullName evidence="6">Ubiquinone biosynthesis protein COQ4 homolog, mitochondrial</fullName>
    </recommendedName>
    <alternativeName>
        <fullName evidence="6">4-hydroxy-3-methoxy-5-polyprenylbenzoate decarboxylase</fullName>
        <ecNumber evidence="6">4.1.1.130</ecNumber>
    </alternativeName>
    <alternativeName>
        <fullName evidence="6">Coenzyme Q biosynthesis protein 4 homolog</fullName>
    </alternativeName>
</protein>
<dbReference type="AlphaFoldDB" id="A0AAD3D1Y7"/>
<dbReference type="GO" id="GO:0031314">
    <property type="term" value="C:extrinsic component of mitochondrial inner membrane"/>
    <property type="evidence" value="ECO:0007669"/>
    <property type="project" value="UniProtKB-UniRule"/>
</dbReference>
<evidence type="ECO:0000256" key="2">
    <source>
        <dbReference type="ARBA" id="ARBA00022792"/>
    </source>
</evidence>
<comment type="pathway">
    <text evidence="6">Cofactor biosynthesis; ubiquinone biosynthesis.</text>
</comment>
<feature type="binding site" evidence="6">
    <location>
        <position position="167"/>
    </location>
    <ligand>
        <name>Zn(2+)</name>
        <dbReference type="ChEBI" id="CHEBI:29105"/>
    </ligand>
</feature>
<accession>A0AAD3D1Y7</accession>
<evidence type="ECO:0000256" key="6">
    <source>
        <dbReference type="HAMAP-Rule" id="MF_03111"/>
    </source>
</evidence>
<comment type="catalytic activity">
    <reaction evidence="6">
        <text>a 4-hydroxy-3-methoxy-5-(all-trans-polyprenyl)benzoate + H(+) = a 2-methoxy-6-(all-trans-polyprenyl)phenol + CO2</text>
        <dbReference type="Rhea" id="RHEA:81179"/>
        <dbReference type="Rhea" id="RHEA-COMP:9551"/>
        <dbReference type="Rhea" id="RHEA-COMP:10931"/>
        <dbReference type="ChEBI" id="CHEBI:15378"/>
        <dbReference type="ChEBI" id="CHEBI:16526"/>
        <dbReference type="ChEBI" id="CHEBI:62731"/>
        <dbReference type="ChEBI" id="CHEBI:84443"/>
        <dbReference type="EC" id="4.1.1.130"/>
    </reaction>
</comment>
<keyword evidence="8" id="KW-1185">Reference proteome</keyword>
<dbReference type="InterPro" id="IPR027540">
    <property type="entry name" value="Coq4_euk"/>
</dbReference>
<proteinExistence type="inferred from homology"/>
<evidence type="ECO:0000313" key="8">
    <source>
        <dbReference type="Proteomes" id="UP001054902"/>
    </source>
</evidence>
<dbReference type="InterPro" id="IPR007715">
    <property type="entry name" value="Coq4"/>
</dbReference>
<comment type="function">
    <text evidence="6">Lyase that catalyzes the C1-decarboxylation of 4-hydroxy-3-methoxy-5-(all-trans-polyprenyl)benzoic acid into 2-methoxy-6-(all-trans-polyprenyl)phenol during ubiquinone biosynthesis.</text>
</comment>
<evidence type="ECO:0000256" key="3">
    <source>
        <dbReference type="ARBA" id="ARBA00023128"/>
    </source>
</evidence>
<dbReference type="EMBL" id="BLLK01000051">
    <property type="protein sequence ID" value="GFH56122.1"/>
    <property type="molecule type" value="Genomic_DNA"/>
</dbReference>
<evidence type="ECO:0000256" key="4">
    <source>
        <dbReference type="ARBA" id="ARBA00023136"/>
    </source>
</evidence>
<comment type="similarity">
    <text evidence="6">Belongs to the COQ4 family.</text>
</comment>
<dbReference type="GO" id="GO:0120539">
    <property type="term" value="F:4-hydroxy-3-methoxy-5-polyprenylbenzoate decarboxylase activity"/>
    <property type="evidence" value="ECO:0007669"/>
    <property type="project" value="UniProtKB-EC"/>
</dbReference>
<evidence type="ECO:0000256" key="5">
    <source>
        <dbReference type="ARBA" id="ARBA00023239"/>
    </source>
</evidence>
<keyword evidence="6" id="KW-0862">Zinc</keyword>
<comment type="subunit">
    <text evidence="6">Component of a multi-subunit COQ enzyme complex.</text>
</comment>
<name>A0AAD3D1Y7_9STRA</name>
<dbReference type="Pfam" id="PF05019">
    <property type="entry name" value="Coq4"/>
    <property type="match status" value="1"/>
</dbReference>
<keyword evidence="3 6" id="KW-0496">Mitochondrion</keyword>
<keyword evidence="2 6" id="KW-0999">Mitochondrion inner membrane</keyword>
<keyword evidence="4 6" id="KW-0472">Membrane</keyword>
<comment type="subcellular location">
    <subcellularLocation>
        <location evidence="6">Mitochondrion inner membrane</location>
        <topology evidence="6">Peripheral membrane protein</topology>
        <orientation evidence="6">Matrix side</orientation>
    </subcellularLocation>
</comment>
<dbReference type="HAMAP" id="MF_03111">
    <property type="entry name" value="Coq4"/>
    <property type="match status" value="1"/>
</dbReference>
<gene>
    <name evidence="7" type="ORF">CTEN210_12598</name>
</gene>
<dbReference type="PANTHER" id="PTHR12922:SF7">
    <property type="entry name" value="UBIQUINONE BIOSYNTHESIS PROTEIN COQ4 HOMOLOG, MITOCHONDRIAL"/>
    <property type="match status" value="1"/>
</dbReference>
<reference evidence="7 8" key="1">
    <citation type="journal article" date="2021" name="Sci. Rep.">
        <title>The genome of the diatom Chaetoceros tenuissimus carries an ancient integrated fragment of an extant virus.</title>
        <authorList>
            <person name="Hongo Y."/>
            <person name="Kimura K."/>
            <person name="Takaki Y."/>
            <person name="Yoshida Y."/>
            <person name="Baba S."/>
            <person name="Kobayashi G."/>
            <person name="Nagasaki K."/>
            <person name="Hano T."/>
            <person name="Tomaru Y."/>
        </authorList>
    </citation>
    <scope>NUCLEOTIDE SEQUENCE [LARGE SCALE GENOMIC DNA]</scope>
    <source>
        <strain evidence="7 8">NIES-3715</strain>
    </source>
</reference>
<dbReference type="GO" id="GO:0008270">
    <property type="term" value="F:zinc ion binding"/>
    <property type="evidence" value="ECO:0007669"/>
    <property type="project" value="UniProtKB-UniRule"/>
</dbReference>
<feature type="binding site" evidence="6">
    <location>
        <position position="168"/>
    </location>
    <ligand>
        <name>Zn(2+)</name>
        <dbReference type="ChEBI" id="CHEBI:29105"/>
    </ligand>
</feature>
<keyword evidence="1 6" id="KW-0831">Ubiquinone biosynthesis</keyword>
<dbReference type="Proteomes" id="UP001054902">
    <property type="component" value="Unassembled WGS sequence"/>
</dbReference>
<comment type="cofactor">
    <cofactor evidence="6">
        <name>Zn(2+)</name>
        <dbReference type="ChEBI" id="CHEBI:29105"/>
    </cofactor>
</comment>
<keyword evidence="5 6" id="KW-0456">Lyase</keyword>
<evidence type="ECO:0000256" key="1">
    <source>
        <dbReference type="ARBA" id="ARBA00022688"/>
    </source>
</evidence>
<organism evidence="7 8">
    <name type="scientific">Chaetoceros tenuissimus</name>
    <dbReference type="NCBI Taxonomy" id="426638"/>
    <lineage>
        <taxon>Eukaryota</taxon>
        <taxon>Sar</taxon>
        <taxon>Stramenopiles</taxon>
        <taxon>Ochrophyta</taxon>
        <taxon>Bacillariophyta</taxon>
        <taxon>Coscinodiscophyceae</taxon>
        <taxon>Chaetocerotophycidae</taxon>
        <taxon>Chaetocerotales</taxon>
        <taxon>Chaetocerotaceae</taxon>
        <taxon>Chaetoceros</taxon>
    </lineage>
</organism>
<dbReference type="EC" id="4.1.1.130" evidence="6"/>
<sequence>MSSSALKQTSSRLSRSFLSRTSRAISTRQLSSNSEPFYGSPREERKHLSPLQSISLAVYSATNAFLNPERHDMVATLAEVTGEVSLQNILLEMKNDHVGQRILLDKPRVDTASIDIDALGQLPENTFGYGYYKFLKHHGFNPDERAKVKYIQDEELHYVMTRYRQSHDFFHVVTDLPPSIPGELALKYVELFQIGLPVCALSATVGSMKLNAEDRKIWKEKYLPWAIRVGKGGKKWMNVYWEQEFETDLQELRTKLGIETAPTL</sequence>
<feature type="binding site" evidence="6">
    <location>
        <position position="171"/>
    </location>
    <ligand>
        <name>Zn(2+)</name>
        <dbReference type="ChEBI" id="CHEBI:29105"/>
    </ligand>
</feature>
<evidence type="ECO:0000313" key="7">
    <source>
        <dbReference type="EMBL" id="GFH56122.1"/>
    </source>
</evidence>
<feature type="binding site" evidence="6">
    <location>
        <position position="183"/>
    </location>
    <ligand>
        <name>Zn(2+)</name>
        <dbReference type="ChEBI" id="CHEBI:29105"/>
    </ligand>
</feature>
<keyword evidence="7" id="KW-0830">Ubiquinone</keyword>
<dbReference type="PANTHER" id="PTHR12922">
    <property type="entry name" value="UBIQUINONE BIOSYNTHESIS PROTEIN"/>
    <property type="match status" value="1"/>
</dbReference>
<keyword evidence="6" id="KW-0479">Metal-binding</keyword>